<sequence>MLSETWLSNNEQVEVENFNLITQYRRPNIKRGGGVCIYHNTDDSQRECAVNGDTQLRRGPQHTSLTKSANKNLPCII</sequence>
<dbReference type="OrthoDB" id="6141723at2759"/>
<keyword evidence="2" id="KW-1185">Reference proteome</keyword>
<dbReference type="Proteomes" id="UP000786811">
    <property type="component" value="Unassembled WGS sequence"/>
</dbReference>
<comment type="caution">
    <text evidence="1">The sequence shown here is derived from an EMBL/GenBank/DDBJ whole genome shotgun (WGS) entry which is preliminary data.</text>
</comment>
<accession>A0A8J2HEC8</accession>
<gene>
    <name evidence="1" type="ORF">HICCMSTLAB_LOCUS8072</name>
</gene>
<organism evidence="1 2">
    <name type="scientific">Cotesia congregata</name>
    <name type="common">Parasitoid wasp</name>
    <name type="synonym">Apanteles congregatus</name>
    <dbReference type="NCBI Taxonomy" id="51543"/>
    <lineage>
        <taxon>Eukaryota</taxon>
        <taxon>Metazoa</taxon>
        <taxon>Ecdysozoa</taxon>
        <taxon>Arthropoda</taxon>
        <taxon>Hexapoda</taxon>
        <taxon>Insecta</taxon>
        <taxon>Pterygota</taxon>
        <taxon>Neoptera</taxon>
        <taxon>Endopterygota</taxon>
        <taxon>Hymenoptera</taxon>
        <taxon>Apocrita</taxon>
        <taxon>Ichneumonoidea</taxon>
        <taxon>Braconidae</taxon>
        <taxon>Microgastrinae</taxon>
        <taxon>Cotesia</taxon>
    </lineage>
</organism>
<reference evidence="1" key="1">
    <citation type="submission" date="2021-04" db="EMBL/GenBank/DDBJ databases">
        <authorList>
            <person name="Chebbi M.A.C M."/>
        </authorList>
    </citation>
    <scope>NUCLEOTIDE SEQUENCE</scope>
</reference>
<dbReference type="EMBL" id="CAJNRD030001121">
    <property type="protein sequence ID" value="CAG5096163.1"/>
    <property type="molecule type" value="Genomic_DNA"/>
</dbReference>
<proteinExistence type="predicted"/>
<evidence type="ECO:0000313" key="2">
    <source>
        <dbReference type="Proteomes" id="UP000786811"/>
    </source>
</evidence>
<evidence type="ECO:0000313" key="1">
    <source>
        <dbReference type="EMBL" id="CAG5096163.1"/>
    </source>
</evidence>
<dbReference type="AlphaFoldDB" id="A0A8J2HEC8"/>
<protein>
    <submittedName>
        <fullName evidence="1">Uncharacterized protein</fullName>
    </submittedName>
</protein>
<name>A0A8J2HEC8_COTCN</name>